<feature type="coiled-coil region" evidence="6">
    <location>
        <begin position="212"/>
        <end position="246"/>
    </location>
</feature>
<sequence length="456" mass="48961">MSLNSRLALTLAIAFLAILTIGGMVSYFQARESIAAEMEAAEISASNRVSLLIAELPATRDVQGKLQGFVRSHNGDRDVRMMLIDTLGVIRASSQPSTNYRGLPEWFVTLLAPPQPTRIIPLSALAAPSVAVVVSIDPRNEIAETWSEAVHGIAILLTFVLVTFAAIWIVVDHAMRTLGPMKNAFERIGAGEAAVRLVPDGPPEMRDLAHGLNRMADRLDDASIANRRLSEQLQRLQDEERAALARDLHDDVGPLLFAIDVEAGAIARTLPANDETGATERAAAIKQSAAQARKAVRRILTELRPGVMPGLGLKAALEDHLATLGERHPDIAFRMDADDATYSAPVETTAFRAIREAVHNALKHGLPSRISIRLAVRGDMLHFTVLDDGGGFAEGKHRKGFGLIGMAERLESAGGALTVTEVLLPAGVRVEGRLPLSPNISANQAGAFEDAQEAKL</sequence>
<keyword evidence="7" id="KW-0812">Transmembrane</keyword>
<gene>
    <name evidence="9" type="ORF">U0C82_11100</name>
</gene>
<dbReference type="Gene3D" id="1.20.5.1930">
    <property type="match status" value="1"/>
</dbReference>
<protein>
    <submittedName>
        <fullName evidence="9">Histidine kinase</fullName>
    </submittedName>
</protein>
<dbReference type="PANTHER" id="PTHR24421">
    <property type="entry name" value="NITRATE/NITRITE SENSOR PROTEIN NARX-RELATED"/>
    <property type="match status" value="1"/>
</dbReference>
<dbReference type="EMBL" id="JAXLPB010000003">
    <property type="protein sequence ID" value="MDY8109684.1"/>
    <property type="molecule type" value="Genomic_DNA"/>
</dbReference>
<evidence type="ECO:0000256" key="3">
    <source>
        <dbReference type="ARBA" id="ARBA00022679"/>
    </source>
</evidence>
<keyword evidence="6" id="KW-0175">Coiled coil</keyword>
<accession>A0ABU5I2T9</accession>
<dbReference type="Proteomes" id="UP001294412">
    <property type="component" value="Unassembled WGS sequence"/>
</dbReference>
<dbReference type="Pfam" id="PF02518">
    <property type="entry name" value="HATPase_c"/>
    <property type="match status" value="1"/>
</dbReference>
<keyword evidence="4 9" id="KW-0418">Kinase</keyword>
<dbReference type="SUPFAM" id="SSF55874">
    <property type="entry name" value="ATPase domain of HSP90 chaperone/DNA topoisomerase II/histidine kinase"/>
    <property type="match status" value="1"/>
</dbReference>
<dbReference type="InterPro" id="IPR036890">
    <property type="entry name" value="HATPase_C_sf"/>
</dbReference>
<feature type="transmembrane region" description="Helical" evidence="7">
    <location>
        <begin position="149"/>
        <end position="171"/>
    </location>
</feature>
<evidence type="ECO:0000256" key="6">
    <source>
        <dbReference type="SAM" id="Coils"/>
    </source>
</evidence>
<proteinExistence type="predicted"/>
<dbReference type="Pfam" id="PF07730">
    <property type="entry name" value="HisKA_3"/>
    <property type="match status" value="1"/>
</dbReference>
<keyword evidence="3" id="KW-0808">Transferase</keyword>
<feature type="domain" description="HAMP" evidence="8">
    <location>
        <begin position="181"/>
        <end position="224"/>
    </location>
</feature>
<dbReference type="RefSeq" id="WP_322187166.1">
    <property type="nucleotide sequence ID" value="NZ_JAXLPB010000003.1"/>
</dbReference>
<dbReference type="GO" id="GO:0016301">
    <property type="term" value="F:kinase activity"/>
    <property type="evidence" value="ECO:0007669"/>
    <property type="project" value="UniProtKB-KW"/>
</dbReference>
<reference evidence="9 10" key="1">
    <citation type="submission" date="2023-12" db="EMBL/GenBank/DDBJ databases">
        <title>Description of Novel Strain Fulvimarina sp. 2208YS6-2-32 isolated from Uroteuthis (Photololigo) edulis.</title>
        <authorList>
            <person name="Park J.-S."/>
        </authorList>
    </citation>
    <scope>NUCLEOTIDE SEQUENCE [LARGE SCALE GENOMIC DNA]</scope>
    <source>
        <strain evidence="9 10">2208YS6-2-32</strain>
    </source>
</reference>
<keyword evidence="5" id="KW-0902">Two-component regulatory system</keyword>
<dbReference type="PANTHER" id="PTHR24421:SF58">
    <property type="entry name" value="SIGNAL TRANSDUCTION HISTIDINE-PROTEIN KINASE_PHOSPHATASE UHPB"/>
    <property type="match status" value="1"/>
</dbReference>
<evidence type="ECO:0000256" key="4">
    <source>
        <dbReference type="ARBA" id="ARBA00022777"/>
    </source>
</evidence>
<keyword evidence="7" id="KW-0472">Membrane</keyword>
<evidence type="ECO:0000256" key="1">
    <source>
        <dbReference type="ARBA" id="ARBA00004370"/>
    </source>
</evidence>
<evidence type="ECO:0000313" key="10">
    <source>
        <dbReference type="Proteomes" id="UP001294412"/>
    </source>
</evidence>
<dbReference type="InterPro" id="IPR011712">
    <property type="entry name" value="Sig_transdc_His_kin_sub3_dim/P"/>
</dbReference>
<comment type="subcellular location">
    <subcellularLocation>
        <location evidence="1">Membrane</location>
    </subcellularLocation>
</comment>
<dbReference type="InterPro" id="IPR050482">
    <property type="entry name" value="Sensor_HK_TwoCompSys"/>
</dbReference>
<dbReference type="Gene3D" id="3.30.565.10">
    <property type="entry name" value="Histidine kinase-like ATPase, C-terminal domain"/>
    <property type="match status" value="1"/>
</dbReference>
<evidence type="ECO:0000256" key="5">
    <source>
        <dbReference type="ARBA" id="ARBA00023012"/>
    </source>
</evidence>
<evidence type="ECO:0000256" key="2">
    <source>
        <dbReference type="ARBA" id="ARBA00022553"/>
    </source>
</evidence>
<comment type="caution">
    <text evidence="9">The sequence shown here is derived from an EMBL/GenBank/DDBJ whole genome shotgun (WGS) entry which is preliminary data.</text>
</comment>
<dbReference type="CDD" id="cd06225">
    <property type="entry name" value="HAMP"/>
    <property type="match status" value="1"/>
</dbReference>
<dbReference type="Gene3D" id="6.10.340.10">
    <property type="match status" value="1"/>
</dbReference>
<dbReference type="Pfam" id="PF00672">
    <property type="entry name" value="HAMP"/>
    <property type="match status" value="1"/>
</dbReference>
<dbReference type="PROSITE" id="PS50885">
    <property type="entry name" value="HAMP"/>
    <property type="match status" value="1"/>
</dbReference>
<organism evidence="9 10">
    <name type="scientific">Fulvimarina uroteuthidis</name>
    <dbReference type="NCBI Taxonomy" id="3098149"/>
    <lineage>
        <taxon>Bacteria</taxon>
        <taxon>Pseudomonadati</taxon>
        <taxon>Pseudomonadota</taxon>
        <taxon>Alphaproteobacteria</taxon>
        <taxon>Hyphomicrobiales</taxon>
        <taxon>Aurantimonadaceae</taxon>
        <taxon>Fulvimarina</taxon>
    </lineage>
</organism>
<evidence type="ECO:0000313" key="9">
    <source>
        <dbReference type="EMBL" id="MDY8109684.1"/>
    </source>
</evidence>
<dbReference type="CDD" id="cd16917">
    <property type="entry name" value="HATPase_UhpB-NarQ-NarX-like"/>
    <property type="match status" value="1"/>
</dbReference>
<name>A0ABU5I2T9_9HYPH</name>
<dbReference type="InterPro" id="IPR003594">
    <property type="entry name" value="HATPase_dom"/>
</dbReference>
<dbReference type="SMART" id="SM00304">
    <property type="entry name" value="HAMP"/>
    <property type="match status" value="1"/>
</dbReference>
<evidence type="ECO:0000259" key="8">
    <source>
        <dbReference type="PROSITE" id="PS50885"/>
    </source>
</evidence>
<keyword evidence="10" id="KW-1185">Reference proteome</keyword>
<keyword evidence="2" id="KW-0597">Phosphoprotein</keyword>
<dbReference type="InterPro" id="IPR003660">
    <property type="entry name" value="HAMP_dom"/>
</dbReference>
<keyword evidence="7" id="KW-1133">Transmembrane helix</keyword>
<evidence type="ECO:0000256" key="7">
    <source>
        <dbReference type="SAM" id="Phobius"/>
    </source>
</evidence>